<dbReference type="InterPro" id="IPR029068">
    <property type="entry name" value="Glyas_Bleomycin-R_OHBP_Dase"/>
</dbReference>
<dbReference type="InterPro" id="IPR041581">
    <property type="entry name" value="Glyoxalase_6"/>
</dbReference>
<dbReference type="PANTHER" id="PTHR35908">
    <property type="entry name" value="HYPOTHETICAL FUSION PROTEIN"/>
    <property type="match status" value="1"/>
</dbReference>
<protein>
    <submittedName>
        <fullName evidence="2">VOC family protein</fullName>
    </submittedName>
</protein>
<proteinExistence type="predicted"/>
<evidence type="ECO:0000313" key="3">
    <source>
        <dbReference type="Proteomes" id="UP001589896"/>
    </source>
</evidence>
<sequence length="142" mass="15996">MPGKIANLVFDCHDPRLLSDFWSDVLGYPRAEYPPDMKRDLLAHGLTEEDLAKRSVAQDPSGEGLRLFFQQVPESKVVKNRVHIDLFATPGRRATPEEVDAEKERIVALGATVVNAFDSSWGPYPEYHWVLADPEGNEFCVQ</sequence>
<keyword evidence="3" id="KW-1185">Reference proteome</keyword>
<accession>A0ABV6RSN1</accession>
<dbReference type="Pfam" id="PF18029">
    <property type="entry name" value="Glyoxalase_6"/>
    <property type="match status" value="1"/>
</dbReference>
<organism evidence="2 3">
    <name type="scientific">Lysobacter korlensis</name>
    <dbReference type="NCBI Taxonomy" id="553636"/>
    <lineage>
        <taxon>Bacteria</taxon>
        <taxon>Pseudomonadati</taxon>
        <taxon>Pseudomonadota</taxon>
        <taxon>Gammaproteobacteria</taxon>
        <taxon>Lysobacterales</taxon>
        <taxon>Lysobacteraceae</taxon>
        <taxon>Lysobacter</taxon>
    </lineage>
</organism>
<dbReference type="PANTHER" id="PTHR35908:SF1">
    <property type="entry name" value="CONSERVED PROTEIN"/>
    <property type="match status" value="1"/>
</dbReference>
<gene>
    <name evidence="2" type="ORF">ACFFGH_19295</name>
</gene>
<reference evidence="2 3" key="1">
    <citation type="submission" date="2024-09" db="EMBL/GenBank/DDBJ databases">
        <authorList>
            <person name="Sun Q."/>
            <person name="Mori K."/>
        </authorList>
    </citation>
    <scope>NUCLEOTIDE SEQUENCE [LARGE SCALE GENOMIC DNA]</scope>
    <source>
        <strain evidence="2 3">KCTC 23076</strain>
    </source>
</reference>
<evidence type="ECO:0000313" key="2">
    <source>
        <dbReference type="EMBL" id="MFC0679986.1"/>
    </source>
</evidence>
<dbReference type="Gene3D" id="3.10.180.10">
    <property type="entry name" value="2,3-Dihydroxybiphenyl 1,2-Dioxygenase, domain 1"/>
    <property type="match status" value="1"/>
</dbReference>
<comment type="caution">
    <text evidence="2">The sequence shown here is derived from an EMBL/GenBank/DDBJ whole genome shotgun (WGS) entry which is preliminary data.</text>
</comment>
<dbReference type="EMBL" id="JBHLTG010000005">
    <property type="protein sequence ID" value="MFC0679986.1"/>
    <property type="molecule type" value="Genomic_DNA"/>
</dbReference>
<name>A0ABV6RSN1_9GAMM</name>
<feature type="domain" description="Glyoxalase-like" evidence="1">
    <location>
        <begin position="8"/>
        <end position="141"/>
    </location>
</feature>
<dbReference type="Proteomes" id="UP001589896">
    <property type="component" value="Unassembled WGS sequence"/>
</dbReference>
<evidence type="ECO:0000259" key="1">
    <source>
        <dbReference type="Pfam" id="PF18029"/>
    </source>
</evidence>
<dbReference type="SUPFAM" id="SSF54593">
    <property type="entry name" value="Glyoxalase/Bleomycin resistance protein/Dihydroxybiphenyl dioxygenase"/>
    <property type="match status" value="1"/>
</dbReference>
<dbReference type="RefSeq" id="WP_386671316.1">
    <property type="nucleotide sequence ID" value="NZ_JBHLTG010000005.1"/>
</dbReference>